<dbReference type="InterPro" id="IPR036279">
    <property type="entry name" value="5-3_exonuclease_C_sf"/>
</dbReference>
<feature type="repeat" description="PPR" evidence="3">
    <location>
        <begin position="250"/>
        <end position="280"/>
    </location>
</feature>
<gene>
    <name evidence="5" type="ORF">DH2020_003132</name>
</gene>
<dbReference type="InterPro" id="IPR008918">
    <property type="entry name" value="HhH2"/>
</dbReference>
<dbReference type="SMART" id="SM00279">
    <property type="entry name" value="HhH2"/>
    <property type="match status" value="1"/>
</dbReference>
<evidence type="ECO:0000313" key="5">
    <source>
        <dbReference type="EMBL" id="KAK6159751.1"/>
    </source>
</evidence>
<dbReference type="InterPro" id="IPR032867">
    <property type="entry name" value="DYW_dom"/>
</dbReference>
<dbReference type="Gene3D" id="1.25.40.10">
    <property type="entry name" value="Tetratricopeptide repeat domain"/>
    <property type="match status" value="2"/>
</dbReference>
<evidence type="ECO:0000256" key="2">
    <source>
        <dbReference type="ARBA" id="ARBA00022737"/>
    </source>
</evidence>
<reference evidence="5 6" key="1">
    <citation type="journal article" date="2021" name="Comput. Struct. Biotechnol. J.">
        <title>De novo genome assembly of the potent medicinal plant Rehmannia glutinosa using nanopore technology.</title>
        <authorList>
            <person name="Ma L."/>
            <person name="Dong C."/>
            <person name="Song C."/>
            <person name="Wang X."/>
            <person name="Zheng X."/>
            <person name="Niu Y."/>
            <person name="Chen S."/>
            <person name="Feng W."/>
        </authorList>
    </citation>
    <scope>NUCLEOTIDE SEQUENCE [LARGE SCALE GENOMIC DNA]</scope>
    <source>
        <strain evidence="5">DH-2019</strain>
    </source>
</reference>
<evidence type="ECO:0000256" key="3">
    <source>
        <dbReference type="PROSITE-ProRule" id="PRU00708"/>
    </source>
</evidence>
<organism evidence="5 6">
    <name type="scientific">Rehmannia glutinosa</name>
    <name type="common">Chinese foxglove</name>
    <dbReference type="NCBI Taxonomy" id="99300"/>
    <lineage>
        <taxon>Eukaryota</taxon>
        <taxon>Viridiplantae</taxon>
        <taxon>Streptophyta</taxon>
        <taxon>Embryophyta</taxon>
        <taxon>Tracheophyta</taxon>
        <taxon>Spermatophyta</taxon>
        <taxon>Magnoliopsida</taxon>
        <taxon>eudicotyledons</taxon>
        <taxon>Gunneridae</taxon>
        <taxon>Pentapetalae</taxon>
        <taxon>asterids</taxon>
        <taxon>lamiids</taxon>
        <taxon>Lamiales</taxon>
        <taxon>Orobanchaceae</taxon>
        <taxon>Rehmannieae</taxon>
        <taxon>Rehmannia</taxon>
    </lineage>
</organism>
<comment type="caution">
    <text evidence="5">The sequence shown here is derived from an EMBL/GenBank/DDBJ whole genome shotgun (WGS) entry which is preliminary data.</text>
</comment>
<feature type="repeat" description="PPR" evidence="3">
    <location>
        <begin position="281"/>
        <end position="315"/>
    </location>
</feature>
<dbReference type="Pfam" id="PF12854">
    <property type="entry name" value="PPR_1"/>
    <property type="match status" value="1"/>
</dbReference>
<dbReference type="Proteomes" id="UP001318860">
    <property type="component" value="Unassembled WGS sequence"/>
</dbReference>
<accession>A0ABR0XL67</accession>
<dbReference type="InterPro" id="IPR046960">
    <property type="entry name" value="PPR_At4g14850-like_plant"/>
</dbReference>
<dbReference type="Pfam" id="PF01535">
    <property type="entry name" value="PPR"/>
    <property type="match status" value="3"/>
</dbReference>
<dbReference type="Pfam" id="PF20431">
    <property type="entry name" value="E_motif"/>
    <property type="match status" value="1"/>
</dbReference>
<dbReference type="Pfam" id="PF14432">
    <property type="entry name" value="DYW_deaminase"/>
    <property type="match status" value="1"/>
</dbReference>
<dbReference type="Gene3D" id="1.10.150.20">
    <property type="entry name" value="5' to 3' exonuclease, C-terminal subdomain"/>
    <property type="match status" value="1"/>
</dbReference>
<evidence type="ECO:0000259" key="4">
    <source>
        <dbReference type="Pfam" id="PF14432"/>
    </source>
</evidence>
<dbReference type="InterPro" id="IPR046848">
    <property type="entry name" value="E_motif"/>
</dbReference>
<dbReference type="EMBL" id="JABTTQ020000003">
    <property type="protein sequence ID" value="KAK6159751.1"/>
    <property type="molecule type" value="Genomic_DNA"/>
</dbReference>
<comment type="similarity">
    <text evidence="1">Belongs to the PPR family. PCMP-H subfamily.</text>
</comment>
<dbReference type="InterPro" id="IPR002885">
    <property type="entry name" value="PPR_rpt"/>
</dbReference>
<dbReference type="CDD" id="cd09907">
    <property type="entry name" value="H3TH_FEN1-Euk"/>
    <property type="match status" value="1"/>
</dbReference>
<keyword evidence="2" id="KW-0677">Repeat</keyword>
<name>A0ABR0XL67_REHGL</name>
<keyword evidence="6" id="KW-1185">Reference proteome</keyword>
<dbReference type="Pfam" id="PF13041">
    <property type="entry name" value="PPR_2"/>
    <property type="match status" value="1"/>
</dbReference>
<proteinExistence type="inferred from homology"/>
<protein>
    <recommendedName>
        <fullName evidence="4">DYW domain-containing protein</fullName>
    </recommendedName>
</protein>
<dbReference type="NCBIfam" id="TIGR00756">
    <property type="entry name" value="PPR"/>
    <property type="match status" value="5"/>
</dbReference>
<feature type="repeat" description="PPR" evidence="3">
    <location>
        <begin position="180"/>
        <end position="214"/>
    </location>
</feature>
<sequence length="589" mass="66280">MDQFTDLCILSGCDYCDSIKGIGGLTALKLIRQHGSIENILENISKERFYIVFSNAKIPNTRRLAISRGSRLFKEPSVFIDDDQLELKWSPPDEEAIEKIKAAKNKSSQGRLESFFKPVATASVPAKRKAESKCKEIHGSIIRSGYGLDVVVCTNLIRSYAAVGELDSMRRVFDEMPERDLVTWNSMVSCYSQMGFHYEALKLFDEMKIMNVGFDGFSLVNFLSACAHVGALNIGVKLHELGIEKGLLDNVYVGNALIDMYAKCGSLDKAVNVFNEMKKRDIFSWNSIIVGYGVHGFGDEAISFFKKMSIAGVKPDSVTFLGLLCGCSHQGLVNDAVEYFQLMGSKFGLKPNVKHYGCMVDLYGRAGKLNKALEVIENSEFFNSTILWRTFLASCKIHKDVNNGEKAMRKLNELGTLNAGDCVLLAGIYTDARDLHGVVKMRKLIKHEGLTTTQSWSWIEIDGQIHKFVVNDTSHYDSEKIYGKLEEMVHEATIVGYVGNLMIVVSESEFERFQEKRGSCHSEKLALALGLLRTDEGTCLRIVKNLRVCKDCHSFTKFVSKAYDREIIVRDRVRFHHFKNGLCSCKDYW</sequence>
<evidence type="ECO:0000256" key="1">
    <source>
        <dbReference type="ARBA" id="ARBA00006643"/>
    </source>
</evidence>
<dbReference type="InterPro" id="IPR011990">
    <property type="entry name" value="TPR-like_helical_dom_sf"/>
</dbReference>
<dbReference type="PANTHER" id="PTHR24015:SF548">
    <property type="entry name" value="OS08G0340900 PROTEIN"/>
    <property type="match status" value="1"/>
</dbReference>
<feature type="domain" description="DYW" evidence="4">
    <location>
        <begin position="496"/>
        <end position="589"/>
    </location>
</feature>
<dbReference type="SUPFAM" id="SSF47807">
    <property type="entry name" value="5' to 3' exonuclease, C-terminal subdomain"/>
    <property type="match status" value="1"/>
</dbReference>
<dbReference type="PROSITE" id="PS51375">
    <property type="entry name" value="PPR"/>
    <property type="match status" value="4"/>
</dbReference>
<evidence type="ECO:0000313" key="6">
    <source>
        <dbReference type="Proteomes" id="UP001318860"/>
    </source>
</evidence>
<dbReference type="PANTHER" id="PTHR24015">
    <property type="entry name" value="OS07G0578800 PROTEIN-RELATED"/>
    <property type="match status" value="1"/>
</dbReference>
<feature type="repeat" description="PPR" evidence="3">
    <location>
        <begin position="149"/>
        <end position="179"/>
    </location>
</feature>